<feature type="compositionally biased region" description="Basic and acidic residues" evidence="1">
    <location>
        <begin position="25"/>
        <end position="35"/>
    </location>
</feature>
<gene>
    <name evidence="2" type="primary">ORF1341</name>
</gene>
<feature type="compositionally biased region" description="Polar residues" evidence="1">
    <location>
        <begin position="1"/>
        <end position="17"/>
    </location>
</feature>
<feature type="non-terminal residue" evidence="2">
    <location>
        <position position="79"/>
    </location>
</feature>
<feature type="non-terminal residue" evidence="2">
    <location>
        <position position="1"/>
    </location>
</feature>
<dbReference type="AlphaFoldDB" id="A0A0B6XV95"/>
<reference evidence="2" key="1">
    <citation type="submission" date="2014-12" db="EMBL/GenBank/DDBJ databases">
        <title>Insight into the proteome of Arion vulgaris.</title>
        <authorList>
            <person name="Aradska J."/>
            <person name="Bulat T."/>
            <person name="Smidak R."/>
            <person name="Sarate P."/>
            <person name="Gangsoo J."/>
            <person name="Sialana F."/>
            <person name="Bilban M."/>
            <person name="Lubec G."/>
        </authorList>
    </citation>
    <scope>NUCLEOTIDE SEQUENCE</scope>
    <source>
        <tissue evidence="2">Skin</tissue>
    </source>
</reference>
<dbReference type="EMBL" id="HACG01000561">
    <property type="protein sequence ID" value="CEK47426.1"/>
    <property type="molecule type" value="Transcribed_RNA"/>
</dbReference>
<accession>A0A0B6XV95</accession>
<sequence>KNKLQEQLNQVTSSASEGQAAITKIQEDLSHSEEEKRNLHNTFLTSQDSLHKAQAEMTKIQNKLEQSLKSLDENTLQIS</sequence>
<evidence type="ECO:0000313" key="2">
    <source>
        <dbReference type="EMBL" id="CEK47426.1"/>
    </source>
</evidence>
<name>A0A0B6XV95_9EUPU</name>
<proteinExistence type="predicted"/>
<evidence type="ECO:0000256" key="1">
    <source>
        <dbReference type="SAM" id="MobiDB-lite"/>
    </source>
</evidence>
<feature type="region of interest" description="Disordered" evidence="1">
    <location>
        <begin position="1"/>
        <end position="35"/>
    </location>
</feature>
<protein>
    <submittedName>
        <fullName evidence="2">Uncharacterized protein</fullName>
    </submittedName>
</protein>
<organism evidence="2">
    <name type="scientific">Arion vulgaris</name>
    <dbReference type="NCBI Taxonomy" id="1028688"/>
    <lineage>
        <taxon>Eukaryota</taxon>
        <taxon>Metazoa</taxon>
        <taxon>Spiralia</taxon>
        <taxon>Lophotrochozoa</taxon>
        <taxon>Mollusca</taxon>
        <taxon>Gastropoda</taxon>
        <taxon>Heterobranchia</taxon>
        <taxon>Euthyneura</taxon>
        <taxon>Panpulmonata</taxon>
        <taxon>Eupulmonata</taxon>
        <taxon>Stylommatophora</taxon>
        <taxon>Helicina</taxon>
        <taxon>Arionoidea</taxon>
        <taxon>Arionidae</taxon>
        <taxon>Arion</taxon>
    </lineage>
</organism>